<dbReference type="PANTHER" id="PTHR43586">
    <property type="entry name" value="CYSTEINE DESULFURASE"/>
    <property type="match status" value="1"/>
</dbReference>
<dbReference type="InterPro" id="IPR015421">
    <property type="entry name" value="PyrdxlP-dep_Trfase_major"/>
</dbReference>
<evidence type="ECO:0000256" key="3">
    <source>
        <dbReference type="SAM" id="MobiDB-lite"/>
    </source>
</evidence>
<dbReference type="Pfam" id="PF00266">
    <property type="entry name" value="Aminotran_5"/>
    <property type="match status" value="1"/>
</dbReference>
<organism evidence="5 6">
    <name type="scientific">Pilimelia columellifera subsp. columellifera</name>
    <dbReference type="NCBI Taxonomy" id="706583"/>
    <lineage>
        <taxon>Bacteria</taxon>
        <taxon>Bacillati</taxon>
        <taxon>Actinomycetota</taxon>
        <taxon>Actinomycetes</taxon>
        <taxon>Micromonosporales</taxon>
        <taxon>Micromonosporaceae</taxon>
        <taxon>Pilimelia</taxon>
    </lineage>
</organism>
<comment type="cofactor">
    <cofactor evidence="1">
        <name>pyridoxal 5'-phosphate</name>
        <dbReference type="ChEBI" id="CHEBI:597326"/>
    </cofactor>
</comment>
<reference evidence="5 6" key="1">
    <citation type="journal article" date="2019" name="Int. J. Syst. Evol. Microbiol.">
        <title>The Global Catalogue of Microorganisms (GCM) 10K type strain sequencing project: providing services to taxonomists for standard genome sequencing and annotation.</title>
        <authorList>
            <consortium name="The Broad Institute Genomics Platform"/>
            <consortium name="The Broad Institute Genome Sequencing Center for Infectious Disease"/>
            <person name="Wu L."/>
            <person name="Ma J."/>
        </authorList>
    </citation>
    <scope>NUCLEOTIDE SEQUENCE [LARGE SCALE GENOMIC DNA]</scope>
    <source>
        <strain evidence="5 6">JCM 3367</strain>
    </source>
</reference>
<dbReference type="Gene3D" id="3.90.1150.10">
    <property type="entry name" value="Aspartate Aminotransferase, domain 1"/>
    <property type="match status" value="1"/>
</dbReference>
<dbReference type="SUPFAM" id="SSF53383">
    <property type="entry name" value="PLP-dependent transferases"/>
    <property type="match status" value="1"/>
</dbReference>
<dbReference type="InterPro" id="IPR015422">
    <property type="entry name" value="PyrdxlP-dep_Trfase_small"/>
</dbReference>
<evidence type="ECO:0000256" key="2">
    <source>
        <dbReference type="ARBA" id="ARBA00022898"/>
    </source>
</evidence>
<dbReference type="Proteomes" id="UP001499978">
    <property type="component" value="Unassembled WGS sequence"/>
</dbReference>
<dbReference type="PANTHER" id="PTHR43586:SF8">
    <property type="entry name" value="CYSTEINE DESULFURASE 1, CHLOROPLASTIC"/>
    <property type="match status" value="1"/>
</dbReference>
<feature type="domain" description="Aminotransferase class V" evidence="4">
    <location>
        <begin position="137"/>
        <end position="428"/>
    </location>
</feature>
<evidence type="ECO:0000256" key="1">
    <source>
        <dbReference type="ARBA" id="ARBA00001933"/>
    </source>
</evidence>
<accession>A0ABN3NP56</accession>
<dbReference type="InterPro" id="IPR000192">
    <property type="entry name" value="Aminotrans_V_dom"/>
</dbReference>
<sequence>MNRTDGLGRRGFLAGVGALAGGALTGSAALGQPAPEPRRAAATDGLGRIDPGPDVVDARTGAVDWAAVRAQFRLDPRKVHLSLFLLSSNPTPIRDRMARVAEQYDADPMLAYQGDDDAQSSVVRYLGGSGGESALCWNTTTAHGLVWGSLKIKPSQEILLTNFDHFVHHGSVDLCCNRSGARKRVISLFADPAKATADEIASRLKAEIKPNTRAVGTTWGHSSCGVRMPLAVMAKVVAEANRGRAEADRCLLIVDGVHALGAVDESPAASGVDVFLSGLHKWLFGPRGTGIVWYKSGVGQNFYPQHHSYAGGAHNPGGFHASEARLALPTTIAWHDNIGRRNIAARITELSTRLKDGLSEIRGMRLRTPRDPAMSAGITCFEIDGMSNSSIVNGLQQRGLMASHATYSAQYARVGTACINTPEEIDKVIAAVRQLAGARYR</sequence>
<dbReference type="RefSeq" id="WP_344173692.1">
    <property type="nucleotide sequence ID" value="NZ_BAAARY010000017.1"/>
</dbReference>
<dbReference type="PROSITE" id="PS51318">
    <property type="entry name" value="TAT"/>
    <property type="match status" value="1"/>
</dbReference>
<name>A0ABN3NP56_9ACTN</name>
<feature type="region of interest" description="Disordered" evidence="3">
    <location>
        <begin position="28"/>
        <end position="53"/>
    </location>
</feature>
<dbReference type="InterPro" id="IPR015424">
    <property type="entry name" value="PyrdxlP-dep_Trfase"/>
</dbReference>
<evidence type="ECO:0000259" key="4">
    <source>
        <dbReference type="Pfam" id="PF00266"/>
    </source>
</evidence>
<comment type="caution">
    <text evidence="5">The sequence shown here is derived from an EMBL/GenBank/DDBJ whole genome shotgun (WGS) entry which is preliminary data.</text>
</comment>
<evidence type="ECO:0000313" key="5">
    <source>
        <dbReference type="EMBL" id="GAA2529403.1"/>
    </source>
</evidence>
<protein>
    <submittedName>
        <fullName evidence="5">Pyoverdine-tailoring periplasmic protein PvdN</fullName>
    </submittedName>
</protein>
<dbReference type="Gene3D" id="3.40.640.10">
    <property type="entry name" value="Type I PLP-dependent aspartate aminotransferase-like (Major domain)"/>
    <property type="match status" value="1"/>
</dbReference>
<keyword evidence="2" id="KW-0663">Pyridoxal phosphate</keyword>
<proteinExistence type="predicted"/>
<evidence type="ECO:0000313" key="6">
    <source>
        <dbReference type="Proteomes" id="UP001499978"/>
    </source>
</evidence>
<keyword evidence="6" id="KW-1185">Reference proteome</keyword>
<dbReference type="EMBL" id="BAAARY010000017">
    <property type="protein sequence ID" value="GAA2529403.1"/>
    <property type="molecule type" value="Genomic_DNA"/>
</dbReference>
<dbReference type="InterPro" id="IPR006311">
    <property type="entry name" value="TAT_signal"/>
</dbReference>
<gene>
    <name evidence="5" type="primary">pvdN</name>
    <name evidence="5" type="ORF">GCM10010201_30770</name>
</gene>